<dbReference type="PANTHER" id="PTHR13693">
    <property type="entry name" value="CLASS II AMINOTRANSFERASE/8-AMINO-7-OXONONANOATE SYNTHASE"/>
    <property type="match status" value="1"/>
</dbReference>
<dbReference type="Proteomes" id="UP000664480">
    <property type="component" value="Unassembled WGS sequence"/>
</dbReference>
<organism evidence="4 5">
    <name type="scientific">Algoriphagus pacificus</name>
    <dbReference type="NCBI Taxonomy" id="2811234"/>
    <lineage>
        <taxon>Bacteria</taxon>
        <taxon>Pseudomonadati</taxon>
        <taxon>Bacteroidota</taxon>
        <taxon>Cytophagia</taxon>
        <taxon>Cytophagales</taxon>
        <taxon>Cyclobacteriaceae</taxon>
        <taxon>Algoriphagus</taxon>
    </lineage>
</organism>
<accession>A0ABS3CCS9</accession>
<feature type="domain" description="Aminotransferase class I/classII large" evidence="3">
    <location>
        <begin position="64"/>
        <end position="346"/>
    </location>
</feature>
<dbReference type="SUPFAM" id="SSF53383">
    <property type="entry name" value="PLP-dependent transferases"/>
    <property type="match status" value="1"/>
</dbReference>
<dbReference type="InterPro" id="IPR004839">
    <property type="entry name" value="Aminotransferase_I/II_large"/>
</dbReference>
<evidence type="ECO:0000313" key="4">
    <source>
        <dbReference type="EMBL" id="MBN7814349.1"/>
    </source>
</evidence>
<dbReference type="EMBL" id="JAFKCU010000001">
    <property type="protein sequence ID" value="MBN7814349.1"/>
    <property type="molecule type" value="Genomic_DNA"/>
</dbReference>
<dbReference type="InterPro" id="IPR050087">
    <property type="entry name" value="AON_synthase_class-II"/>
</dbReference>
<gene>
    <name evidence="4" type="ORF">J0A69_02860</name>
</gene>
<dbReference type="InterPro" id="IPR015422">
    <property type="entry name" value="PyrdxlP-dep_Trfase_small"/>
</dbReference>
<comment type="caution">
    <text evidence="4">The sequence shown here is derived from an EMBL/GenBank/DDBJ whole genome shotgun (WGS) entry which is preliminary data.</text>
</comment>
<dbReference type="RefSeq" id="WP_206585001.1">
    <property type="nucleotide sequence ID" value="NZ_JAFKCU010000001.1"/>
</dbReference>
<comment type="cofactor">
    <cofactor evidence="1">
        <name>pyridoxal 5'-phosphate</name>
        <dbReference type="ChEBI" id="CHEBI:597326"/>
    </cofactor>
</comment>
<reference evidence="4 5" key="1">
    <citation type="submission" date="2021-03" db="EMBL/GenBank/DDBJ databases">
        <title>novel species isolated from a fishpond in China.</title>
        <authorList>
            <person name="Lu H."/>
            <person name="Cai Z."/>
        </authorList>
    </citation>
    <scope>NUCLEOTIDE SEQUENCE [LARGE SCALE GENOMIC DNA]</scope>
    <source>
        <strain evidence="4 5">YJ13C</strain>
    </source>
</reference>
<evidence type="ECO:0000313" key="5">
    <source>
        <dbReference type="Proteomes" id="UP000664480"/>
    </source>
</evidence>
<evidence type="ECO:0000259" key="3">
    <source>
        <dbReference type="Pfam" id="PF00155"/>
    </source>
</evidence>
<evidence type="ECO:0000256" key="2">
    <source>
        <dbReference type="ARBA" id="ARBA00022679"/>
    </source>
</evidence>
<keyword evidence="2" id="KW-0808">Transferase</keyword>
<sequence length="353" mass="40154">MNTFSLDSKIDRTLTVKGKIYHYFSGTSYLGIGQSPEFQEELIRGMEQYGLNHGLSRINNVRLSIYEKFEEAFAKQAEAENAIVMSSGYLAGMTALQYLSDKCDQIWVAPDTHPAILPLDLKPDPKTSFDSWMQSCLEKSRKMPSQKILILGNAVNPMIPEIHSYDWVAQLAEKHEVTLLIDDSHAFGVIGKSVFGTYYQWKDLPINLLVSGSLGKGLGLPAGIILCNEKTAENIRKLPIYGGASPCPPAYLHAFLKSKELYREQKSRLMQLIKYFEKKNEIPEHIYGIKNYPVFSYRPETWVEKLEAKKIITSSFPYPTSKDKSVNRIILSSFHTAEDIDSLWAHIKEIYQR</sequence>
<dbReference type="Pfam" id="PF00155">
    <property type="entry name" value="Aminotran_1_2"/>
    <property type="match status" value="1"/>
</dbReference>
<proteinExistence type="predicted"/>
<dbReference type="Gene3D" id="3.40.640.10">
    <property type="entry name" value="Type I PLP-dependent aspartate aminotransferase-like (Major domain)"/>
    <property type="match status" value="1"/>
</dbReference>
<evidence type="ECO:0000256" key="1">
    <source>
        <dbReference type="ARBA" id="ARBA00001933"/>
    </source>
</evidence>
<dbReference type="Gene3D" id="3.90.1150.10">
    <property type="entry name" value="Aspartate Aminotransferase, domain 1"/>
    <property type="match status" value="1"/>
</dbReference>
<keyword evidence="4" id="KW-0032">Aminotransferase</keyword>
<protein>
    <submittedName>
        <fullName evidence="4">Aminotransferase class I/II-fold pyridoxal phosphate-dependent enzyme</fullName>
    </submittedName>
</protein>
<dbReference type="InterPro" id="IPR015424">
    <property type="entry name" value="PyrdxlP-dep_Trfase"/>
</dbReference>
<dbReference type="GO" id="GO:0008483">
    <property type="term" value="F:transaminase activity"/>
    <property type="evidence" value="ECO:0007669"/>
    <property type="project" value="UniProtKB-KW"/>
</dbReference>
<name>A0ABS3CCS9_9BACT</name>
<dbReference type="InterPro" id="IPR015421">
    <property type="entry name" value="PyrdxlP-dep_Trfase_major"/>
</dbReference>
<keyword evidence="5" id="KW-1185">Reference proteome</keyword>